<dbReference type="SUPFAM" id="SSF54189">
    <property type="entry name" value="Ribosomal proteins S24e, L23 and L15e"/>
    <property type="match status" value="1"/>
</dbReference>
<evidence type="ECO:0000313" key="6">
    <source>
        <dbReference type="Proteomes" id="UP000179880"/>
    </source>
</evidence>
<evidence type="ECO:0000256" key="1">
    <source>
        <dbReference type="ARBA" id="ARBA00006700"/>
    </source>
</evidence>
<evidence type="ECO:0000313" key="5">
    <source>
        <dbReference type="EMBL" id="OGI81707.1"/>
    </source>
</evidence>
<sequence>MVDKQKKTKEKFSLIQRVTEKATTEEAHGVYTFTLSGLANKKEIAARVRQDFKVTPIKIHIVNLPKKSVTIMGRRGTRGGAVKALVYLKQGDKITHSVPIKK</sequence>
<dbReference type="AlphaFoldDB" id="A0A1F6WIH3"/>
<dbReference type="Gene3D" id="3.30.70.330">
    <property type="match status" value="1"/>
</dbReference>
<dbReference type="GO" id="GO:0006412">
    <property type="term" value="P:translation"/>
    <property type="evidence" value="ECO:0007669"/>
    <property type="project" value="InterPro"/>
</dbReference>
<dbReference type="GO" id="GO:0005840">
    <property type="term" value="C:ribosome"/>
    <property type="evidence" value="ECO:0007669"/>
    <property type="project" value="UniProtKB-KW"/>
</dbReference>
<keyword evidence="3" id="KW-0687">Ribonucleoprotein</keyword>
<dbReference type="GO" id="GO:1990904">
    <property type="term" value="C:ribonucleoprotein complex"/>
    <property type="evidence" value="ECO:0007669"/>
    <property type="project" value="UniProtKB-KW"/>
</dbReference>
<dbReference type="InterPro" id="IPR013025">
    <property type="entry name" value="Ribosomal_uL23-like"/>
</dbReference>
<dbReference type="Pfam" id="PF00276">
    <property type="entry name" value="Ribosomal_L23"/>
    <property type="match status" value="1"/>
</dbReference>
<accession>A0A1F6WIH3</accession>
<comment type="caution">
    <text evidence="5">The sequence shown here is derived from an EMBL/GenBank/DDBJ whole genome shotgun (WGS) entry which is preliminary data.</text>
</comment>
<evidence type="ECO:0000256" key="4">
    <source>
        <dbReference type="ARBA" id="ARBA00035481"/>
    </source>
</evidence>
<dbReference type="GO" id="GO:0003735">
    <property type="term" value="F:structural constituent of ribosome"/>
    <property type="evidence" value="ECO:0007669"/>
    <property type="project" value="InterPro"/>
</dbReference>
<keyword evidence="2 5" id="KW-0689">Ribosomal protein</keyword>
<evidence type="ECO:0000256" key="3">
    <source>
        <dbReference type="ARBA" id="ARBA00023274"/>
    </source>
</evidence>
<organism evidence="5 6">
    <name type="scientific">Candidatus Nomurabacteria bacterium RIFCSPHIGHO2_02_FULL_42_24</name>
    <dbReference type="NCBI Taxonomy" id="1801757"/>
    <lineage>
        <taxon>Bacteria</taxon>
        <taxon>Candidatus Nomuraibacteriota</taxon>
    </lineage>
</organism>
<protein>
    <recommendedName>
        <fullName evidence="4">50S ribosomal protein L23</fullName>
    </recommendedName>
</protein>
<comment type="similarity">
    <text evidence="1">Belongs to the universal ribosomal protein uL23 family.</text>
</comment>
<dbReference type="InterPro" id="IPR012678">
    <property type="entry name" value="Ribosomal_uL23/eL15/eS24_sf"/>
</dbReference>
<proteinExistence type="inferred from homology"/>
<evidence type="ECO:0000256" key="2">
    <source>
        <dbReference type="ARBA" id="ARBA00022980"/>
    </source>
</evidence>
<gene>
    <name evidence="5" type="ORF">A3B93_00860</name>
</gene>
<dbReference type="Proteomes" id="UP000179880">
    <property type="component" value="Unassembled WGS sequence"/>
</dbReference>
<reference evidence="5 6" key="1">
    <citation type="journal article" date="2016" name="Nat. Commun.">
        <title>Thousands of microbial genomes shed light on interconnected biogeochemical processes in an aquifer system.</title>
        <authorList>
            <person name="Anantharaman K."/>
            <person name="Brown C.T."/>
            <person name="Hug L.A."/>
            <person name="Sharon I."/>
            <person name="Castelle C.J."/>
            <person name="Probst A.J."/>
            <person name="Thomas B.C."/>
            <person name="Singh A."/>
            <person name="Wilkins M.J."/>
            <person name="Karaoz U."/>
            <person name="Brodie E.L."/>
            <person name="Williams K.H."/>
            <person name="Hubbard S.S."/>
            <person name="Banfield J.F."/>
        </authorList>
    </citation>
    <scope>NUCLEOTIDE SEQUENCE [LARGE SCALE GENOMIC DNA]</scope>
</reference>
<dbReference type="InterPro" id="IPR012677">
    <property type="entry name" value="Nucleotide-bd_a/b_plait_sf"/>
</dbReference>
<name>A0A1F6WIH3_9BACT</name>
<dbReference type="EMBL" id="MFUH01000020">
    <property type="protein sequence ID" value="OGI81707.1"/>
    <property type="molecule type" value="Genomic_DNA"/>
</dbReference>